<organism evidence="1">
    <name type="scientific">Anguilla anguilla</name>
    <name type="common">European freshwater eel</name>
    <name type="synonym">Muraena anguilla</name>
    <dbReference type="NCBI Taxonomy" id="7936"/>
    <lineage>
        <taxon>Eukaryota</taxon>
        <taxon>Metazoa</taxon>
        <taxon>Chordata</taxon>
        <taxon>Craniata</taxon>
        <taxon>Vertebrata</taxon>
        <taxon>Euteleostomi</taxon>
        <taxon>Actinopterygii</taxon>
        <taxon>Neopterygii</taxon>
        <taxon>Teleostei</taxon>
        <taxon>Anguilliformes</taxon>
        <taxon>Anguillidae</taxon>
        <taxon>Anguilla</taxon>
    </lineage>
</organism>
<sequence length="78" mass="9301">MAHFKRKKRTEGLLASRLNVQEIFIKLLYFLSLYPYQRQVQWHLLIKSFHKNIFKTCILTEGTDKCLSGTEEHNVFSL</sequence>
<protein>
    <submittedName>
        <fullName evidence="1">Uncharacterized protein</fullName>
    </submittedName>
</protein>
<name>A0A0E9X743_ANGAN</name>
<dbReference type="AlphaFoldDB" id="A0A0E9X743"/>
<reference evidence="1" key="2">
    <citation type="journal article" date="2015" name="Fish Shellfish Immunol.">
        <title>Early steps in the European eel (Anguilla anguilla)-Vibrio vulnificus interaction in the gills: Role of the RtxA13 toxin.</title>
        <authorList>
            <person name="Callol A."/>
            <person name="Pajuelo D."/>
            <person name="Ebbesson L."/>
            <person name="Teles M."/>
            <person name="MacKenzie S."/>
            <person name="Amaro C."/>
        </authorList>
    </citation>
    <scope>NUCLEOTIDE SEQUENCE</scope>
</reference>
<proteinExistence type="predicted"/>
<dbReference type="EMBL" id="GBXM01011064">
    <property type="protein sequence ID" value="JAH97513.1"/>
    <property type="molecule type" value="Transcribed_RNA"/>
</dbReference>
<accession>A0A0E9X743</accession>
<reference evidence="1" key="1">
    <citation type="submission" date="2014-11" db="EMBL/GenBank/DDBJ databases">
        <authorList>
            <person name="Amaro Gonzalez C."/>
        </authorList>
    </citation>
    <scope>NUCLEOTIDE SEQUENCE</scope>
</reference>
<evidence type="ECO:0000313" key="1">
    <source>
        <dbReference type="EMBL" id="JAH97513.1"/>
    </source>
</evidence>